<dbReference type="EMBL" id="MCFL01000220">
    <property type="protein sequence ID" value="ORZ29339.1"/>
    <property type="molecule type" value="Genomic_DNA"/>
</dbReference>
<dbReference type="Proteomes" id="UP000193411">
    <property type="component" value="Unassembled WGS sequence"/>
</dbReference>
<proteinExistence type="predicted"/>
<feature type="transmembrane region" description="Helical" evidence="1">
    <location>
        <begin position="72"/>
        <end position="90"/>
    </location>
</feature>
<accession>A0A1Y2H458</accession>
<keyword evidence="3" id="KW-1185">Reference proteome</keyword>
<dbReference type="AlphaFoldDB" id="A0A1Y2H458"/>
<organism evidence="2 3">
    <name type="scientific">Catenaria anguillulae PL171</name>
    <dbReference type="NCBI Taxonomy" id="765915"/>
    <lineage>
        <taxon>Eukaryota</taxon>
        <taxon>Fungi</taxon>
        <taxon>Fungi incertae sedis</taxon>
        <taxon>Blastocladiomycota</taxon>
        <taxon>Blastocladiomycetes</taxon>
        <taxon>Blastocladiales</taxon>
        <taxon>Catenariaceae</taxon>
        <taxon>Catenaria</taxon>
    </lineage>
</organism>
<gene>
    <name evidence="2" type="ORF">BCR44DRAFT_231857</name>
</gene>
<evidence type="ECO:0000313" key="3">
    <source>
        <dbReference type="Proteomes" id="UP000193411"/>
    </source>
</evidence>
<feature type="non-terminal residue" evidence="2">
    <location>
        <position position="137"/>
    </location>
</feature>
<reference evidence="2 3" key="1">
    <citation type="submission" date="2016-07" db="EMBL/GenBank/DDBJ databases">
        <title>Pervasive Adenine N6-methylation of Active Genes in Fungi.</title>
        <authorList>
            <consortium name="DOE Joint Genome Institute"/>
            <person name="Mondo S.J."/>
            <person name="Dannebaum R.O."/>
            <person name="Kuo R.C."/>
            <person name="Labutti K."/>
            <person name="Haridas S."/>
            <person name="Kuo A."/>
            <person name="Salamov A."/>
            <person name="Ahrendt S.R."/>
            <person name="Lipzen A."/>
            <person name="Sullivan W."/>
            <person name="Andreopoulos W.B."/>
            <person name="Clum A."/>
            <person name="Lindquist E."/>
            <person name="Daum C."/>
            <person name="Ramamoorthy G.K."/>
            <person name="Gryganskyi A."/>
            <person name="Culley D."/>
            <person name="Magnuson J.K."/>
            <person name="James T.Y."/>
            <person name="O'Malley M.A."/>
            <person name="Stajich J.E."/>
            <person name="Spatafora J.W."/>
            <person name="Visel A."/>
            <person name="Grigoriev I.V."/>
        </authorList>
    </citation>
    <scope>NUCLEOTIDE SEQUENCE [LARGE SCALE GENOMIC DNA]</scope>
    <source>
        <strain evidence="2 3">PL171</strain>
    </source>
</reference>
<comment type="caution">
    <text evidence="2">The sequence shown here is derived from an EMBL/GenBank/DDBJ whole genome shotgun (WGS) entry which is preliminary data.</text>
</comment>
<keyword evidence="1" id="KW-0812">Transmembrane</keyword>
<feature type="transmembrane region" description="Helical" evidence="1">
    <location>
        <begin position="41"/>
        <end position="65"/>
    </location>
</feature>
<protein>
    <submittedName>
        <fullName evidence="2">Uncharacterized protein</fullName>
    </submittedName>
</protein>
<keyword evidence="1" id="KW-0472">Membrane</keyword>
<name>A0A1Y2H458_9FUNG</name>
<evidence type="ECO:0000256" key="1">
    <source>
        <dbReference type="SAM" id="Phobius"/>
    </source>
</evidence>
<keyword evidence="1" id="KW-1133">Transmembrane helix</keyword>
<evidence type="ECO:0000313" key="2">
    <source>
        <dbReference type="EMBL" id="ORZ29339.1"/>
    </source>
</evidence>
<sequence length="137" mass="14811">MALASVRLTLCKVGTVTATNHTRHTAIMTRNSSARHAHWRIIWFCCLSNVSCGFVSIGSAIGSIGGMERELAVVRVAASVVGCAVMVAWMNQQYCGSDFVSRFDSGLNPCIHAPCPRVKRRLAGMCRVSHRTTTEAA</sequence>